<dbReference type="Proteomes" id="UP000473278">
    <property type="component" value="Unassembled WGS sequence"/>
</dbReference>
<evidence type="ECO:0000313" key="2">
    <source>
        <dbReference type="EMBL" id="NGP78086.1"/>
    </source>
</evidence>
<accession>A0A6M1T1U1</accession>
<feature type="domain" description="DUF2007" evidence="1">
    <location>
        <begin position="13"/>
        <end position="79"/>
    </location>
</feature>
<dbReference type="RefSeq" id="WP_165143819.1">
    <property type="nucleotide sequence ID" value="NZ_JAALLT010000005.1"/>
</dbReference>
<comment type="caution">
    <text evidence="2">The sequence shown here is derived from an EMBL/GenBank/DDBJ whole genome shotgun (WGS) entry which is preliminary data.</text>
</comment>
<dbReference type="EMBL" id="JAALLT010000005">
    <property type="protein sequence ID" value="NGP78086.1"/>
    <property type="molecule type" value="Genomic_DNA"/>
</dbReference>
<reference evidence="2 3" key="1">
    <citation type="submission" date="2020-02" db="EMBL/GenBank/DDBJ databases">
        <title>Balneolaceae bacterium YR4-1, complete genome.</title>
        <authorList>
            <person name="Li Y."/>
            <person name="Wu S."/>
        </authorList>
    </citation>
    <scope>NUCLEOTIDE SEQUENCE [LARGE SCALE GENOMIC DNA]</scope>
    <source>
        <strain evidence="2 3">YR4-1</strain>
    </source>
</reference>
<protein>
    <submittedName>
        <fullName evidence="2">DUF2007 domain-containing protein</fullName>
    </submittedName>
</protein>
<gene>
    <name evidence="2" type="ORF">G3570_15665</name>
</gene>
<keyword evidence="3" id="KW-1185">Reference proteome</keyword>
<dbReference type="InterPro" id="IPR018551">
    <property type="entry name" value="DUF2007"/>
</dbReference>
<name>A0A6M1T1U1_9BACT</name>
<dbReference type="AlphaFoldDB" id="A0A6M1T1U1"/>
<sequence length="89" mass="10422">MFKGPDPNKIENWTCVMERSTELEVEMAKNYLSNLQIPSNILSKRDSAYSLNVGEMALVYLYVPDEYEEEAREAIKEWESSEHLDDEEE</sequence>
<proteinExistence type="predicted"/>
<evidence type="ECO:0000313" key="3">
    <source>
        <dbReference type="Proteomes" id="UP000473278"/>
    </source>
</evidence>
<organism evidence="2 3">
    <name type="scientific">Halalkalibaculum roseum</name>
    <dbReference type="NCBI Taxonomy" id="2709311"/>
    <lineage>
        <taxon>Bacteria</taxon>
        <taxon>Pseudomonadati</taxon>
        <taxon>Balneolota</taxon>
        <taxon>Balneolia</taxon>
        <taxon>Balneolales</taxon>
        <taxon>Balneolaceae</taxon>
        <taxon>Halalkalibaculum</taxon>
    </lineage>
</organism>
<dbReference type="Pfam" id="PF09413">
    <property type="entry name" value="DUF2007"/>
    <property type="match status" value="1"/>
</dbReference>
<evidence type="ECO:0000259" key="1">
    <source>
        <dbReference type="Pfam" id="PF09413"/>
    </source>
</evidence>